<evidence type="ECO:0008006" key="3">
    <source>
        <dbReference type="Google" id="ProtNLM"/>
    </source>
</evidence>
<protein>
    <recommendedName>
        <fullName evidence="3">ATP-binding protein</fullName>
    </recommendedName>
</protein>
<dbReference type="SUPFAM" id="SSF52540">
    <property type="entry name" value="P-loop containing nucleoside triphosphate hydrolases"/>
    <property type="match status" value="1"/>
</dbReference>
<dbReference type="Proteomes" id="UP001388366">
    <property type="component" value="Unassembled WGS sequence"/>
</dbReference>
<evidence type="ECO:0000313" key="1">
    <source>
        <dbReference type="EMBL" id="MEM5549526.1"/>
    </source>
</evidence>
<dbReference type="EMBL" id="JBBMQU010000002">
    <property type="protein sequence ID" value="MEM5549526.1"/>
    <property type="molecule type" value="Genomic_DNA"/>
</dbReference>
<gene>
    <name evidence="1" type="ORF">WNY63_02095</name>
</gene>
<keyword evidence="2" id="KW-1185">Reference proteome</keyword>
<organism evidence="1 2">
    <name type="scientific">Pseudoalteromonas neustonica</name>
    <dbReference type="NCBI Taxonomy" id="1840331"/>
    <lineage>
        <taxon>Bacteria</taxon>
        <taxon>Pseudomonadati</taxon>
        <taxon>Pseudomonadota</taxon>
        <taxon>Gammaproteobacteria</taxon>
        <taxon>Alteromonadales</taxon>
        <taxon>Pseudoalteromonadaceae</taxon>
        <taxon>Pseudoalteromonas</taxon>
    </lineage>
</organism>
<dbReference type="InterPro" id="IPR027417">
    <property type="entry name" value="P-loop_NTPase"/>
</dbReference>
<proteinExistence type="predicted"/>
<comment type="caution">
    <text evidence="1">The sequence shown here is derived from an EMBL/GenBank/DDBJ whole genome shotgun (WGS) entry which is preliminary data.</text>
</comment>
<name>A0ABU9TXL9_9GAMM</name>
<dbReference type="RefSeq" id="WP_342883194.1">
    <property type="nucleotide sequence ID" value="NZ_JBBMQU010000002.1"/>
</dbReference>
<accession>A0ABU9TXL9</accession>
<sequence length="1148" mass="130312">MSILQNITINSQYTRSINLERDHESGSTIASYIPTSRSKRLLKRITESLNEQVQPRAWSLIGPYGSGKSSFSVFLSHLLSDPLNSSTKIAFSVLEENQIGELGDFKKHTSDTSGYLKVLISGSPESLSTRIIIALHQSVRAFWNARKGKKPAFIERLETATAEGCSSSDVIKLFKQVQDEIAKINGIKPKGILLVVDELGKFLEYEARHYGANDVFLLQELAELACKGHTCNLLMFVLLHQSFEQYAKGLGETLKNEWAKVQGRFEEVPFLESSEQTLKVVSKAIVNNYSDSEFFDTIDAITDIVNALSSEQALPSVLNEFDAQILFKECYPLHPLSALILPHLCQKLAQNERTLFNFLGSTEEHGFVHSLESLSLGCFITPDVIFDYFITNQSSVVSDHLTHRRWAEVVTAVERLGSVKESVVKTLKTIGLFNIINAKGNFKASEALLSTIGSKPNEVKLAIAELTKKSIITYRAYNNEYRVWQGSDFDLEDALQEQLSLLGNFSLSEELNSSKILKPLVARKYTVENGTLRYFISLFSDAKSYKADIKNKSNVPRIIFFLAYGQDDVKLFEDTIHKAFGDNDIVVLCRNSTQLKEAFAEVIALRKVEQESQALKEDPVAKREYFDRRNASEATTLKLIKSYELEPQNYEWFFLREQQKIYNRRDLQSTLSSALSVIYKKAPSFHNELINRDIPSSQANAGRNKLLAAMIDKASMPVLSIERFPPEKSMYLSILKKHQLHIEVGQEWRFVAPNKNTSLWFTWQAINKFLESTTDGNAKTFQELDSTLSVAPYGIKKGILPILYVHALLVHKHEVALFEDGVFIPTLTIEAVERFIKAPHCFKVESFKIEGLTADIFDSYKLVFTRKDGKEPTLLDIAKPLSKLIGSLEEFTKKSSKELLGDKEYDLLKAFSRTKSPHKLLLETLPSALGFEKQDLNAETSEYRERFSNTLITTLKNLKNNYPAMIDEEIKLFCRVFNEGNFITLELLRKKLYHLSGLEKYSFDIDGLKAFIMRLSTEKDADELWFENVLTFLAGKPPQKWLDTDRSRAQNNLSKYAARIAELEVIRIEHGEAVKHIEGDFDVILLKSLKKGVKPREKAVTINQSQRDSLVVFRSKIEKVVKDLDDDLKSALYAELVDDFLSKINDEN</sequence>
<evidence type="ECO:0000313" key="2">
    <source>
        <dbReference type="Proteomes" id="UP001388366"/>
    </source>
</evidence>
<reference evidence="1 2" key="1">
    <citation type="submission" date="2024-03" db="EMBL/GenBank/DDBJ databases">
        <title>Community enrichment and isolation of bacterial strains for fucoidan degradation.</title>
        <authorList>
            <person name="Sichert A."/>
        </authorList>
    </citation>
    <scope>NUCLEOTIDE SEQUENCE [LARGE SCALE GENOMIC DNA]</scope>
    <source>
        <strain evidence="1 2">AS81</strain>
    </source>
</reference>